<dbReference type="GO" id="GO:0006355">
    <property type="term" value="P:regulation of DNA-templated transcription"/>
    <property type="evidence" value="ECO:0007669"/>
    <property type="project" value="InterPro"/>
</dbReference>
<evidence type="ECO:0000313" key="6">
    <source>
        <dbReference type="Proteomes" id="UP000575083"/>
    </source>
</evidence>
<dbReference type="PROSITE" id="PS00622">
    <property type="entry name" value="HTH_LUXR_1"/>
    <property type="match status" value="1"/>
</dbReference>
<dbReference type="Gene3D" id="1.10.10.10">
    <property type="entry name" value="Winged helix-like DNA-binding domain superfamily/Winged helix DNA-binding domain"/>
    <property type="match status" value="1"/>
</dbReference>
<name>A0A7X0PBZ7_9BURK</name>
<protein>
    <submittedName>
        <fullName evidence="5">DNA-binding CsgD family transcriptional regulator</fullName>
    </submittedName>
</protein>
<sequence length="293" mass="32061">MNADDHLLQVQRSLRRRLFEGPGAIRWRPGRELAAQLLLYLDDPRACWRITTEWLRDTLDADRVDGGFGGFMQAGGRPTDYVVLAEAQREASHLPSALGRRFGAANPGLRVLWGPARITAMADVAQERTLTTDLRGTLLSMGTAAKLALPLRDGAEPIGLMCADWHAQAPRWDSEACNQLPALASEALGPLLRSAAQLAQERERQQGLLLPAPGSMQDTSAAVPPDLGALTPAELKVAHLASTGLTYKEIARHLDRSLSTVDHQLRAVRDKLGVRSTARLVHVLSEHFERSKE</sequence>
<evidence type="ECO:0000256" key="2">
    <source>
        <dbReference type="ARBA" id="ARBA00023125"/>
    </source>
</evidence>
<dbReference type="InterPro" id="IPR016032">
    <property type="entry name" value="Sig_transdc_resp-reg_C-effctor"/>
</dbReference>
<gene>
    <name evidence="5" type="ORF">HNP48_001710</name>
</gene>
<dbReference type="Pfam" id="PF01590">
    <property type="entry name" value="GAF"/>
    <property type="match status" value="1"/>
</dbReference>
<dbReference type="GO" id="GO:0003677">
    <property type="term" value="F:DNA binding"/>
    <property type="evidence" value="ECO:0007669"/>
    <property type="project" value="UniProtKB-KW"/>
</dbReference>
<dbReference type="Proteomes" id="UP000575083">
    <property type="component" value="Unassembled WGS sequence"/>
</dbReference>
<dbReference type="CDD" id="cd06170">
    <property type="entry name" value="LuxR_C_like"/>
    <property type="match status" value="1"/>
</dbReference>
<evidence type="ECO:0000256" key="1">
    <source>
        <dbReference type="ARBA" id="ARBA00023015"/>
    </source>
</evidence>
<dbReference type="Pfam" id="PF00196">
    <property type="entry name" value="GerE"/>
    <property type="match status" value="1"/>
</dbReference>
<dbReference type="PROSITE" id="PS50043">
    <property type="entry name" value="HTH_LUXR_2"/>
    <property type="match status" value="1"/>
</dbReference>
<dbReference type="SMART" id="SM00421">
    <property type="entry name" value="HTH_LUXR"/>
    <property type="match status" value="1"/>
</dbReference>
<evidence type="ECO:0000313" key="5">
    <source>
        <dbReference type="EMBL" id="MBB6559046.1"/>
    </source>
</evidence>
<dbReference type="SUPFAM" id="SSF55781">
    <property type="entry name" value="GAF domain-like"/>
    <property type="match status" value="1"/>
</dbReference>
<dbReference type="EMBL" id="JACHLK010000002">
    <property type="protein sequence ID" value="MBB6559046.1"/>
    <property type="molecule type" value="Genomic_DNA"/>
</dbReference>
<accession>A0A7X0PBZ7</accession>
<comment type="caution">
    <text evidence="5">The sequence shown here is derived from an EMBL/GenBank/DDBJ whole genome shotgun (WGS) entry which is preliminary data.</text>
</comment>
<dbReference type="AlphaFoldDB" id="A0A7X0PBZ7"/>
<dbReference type="InterPro" id="IPR003018">
    <property type="entry name" value="GAF"/>
</dbReference>
<dbReference type="PANTHER" id="PTHR44688:SF16">
    <property type="entry name" value="DNA-BINDING TRANSCRIPTIONAL ACTIVATOR DEVR_DOSR"/>
    <property type="match status" value="1"/>
</dbReference>
<organism evidence="5 6">
    <name type="scientific">Acidovorax soli</name>
    <dbReference type="NCBI Taxonomy" id="592050"/>
    <lineage>
        <taxon>Bacteria</taxon>
        <taxon>Pseudomonadati</taxon>
        <taxon>Pseudomonadota</taxon>
        <taxon>Betaproteobacteria</taxon>
        <taxon>Burkholderiales</taxon>
        <taxon>Comamonadaceae</taxon>
        <taxon>Acidovorax</taxon>
    </lineage>
</organism>
<dbReference type="PRINTS" id="PR00038">
    <property type="entry name" value="HTHLUXR"/>
</dbReference>
<keyword evidence="6" id="KW-1185">Reference proteome</keyword>
<evidence type="ECO:0000259" key="4">
    <source>
        <dbReference type="PROSITE" id="PS50043"/>
    </source>
</evidence>
<reference evidence="5 6" key="1">
    <citation type="submission" date="2020-08" db="EMBL/GenBank/DDBJ databases">
        <title>Functional genomics of gut bacteria from endangered species of beetles.</title>
        <authorList>
            <person name="Carlos-Shanley C."/>
        </authorList>
    </citation>
    <scope>NUCLEOTIDE SEQUENCE [LARGE SCALE GENOMIC DNA]</scope>
    <source>
        <strain evidence="5 6">S00198</strain>
    </source>
</reference>
<keyword evidence="1" id="KW-0805">Transcription regulation</keyword>
<dbReference type="InterPro" id="IPR036388">
    <property type="entry name" value="WH-like_DNA-bd_sf"/>
</dbReference>
<dbReference type="InterPro" id="IPR029016">
    <property type="entry name" value="GAF-like_dom_sf"/>
</dbReference>
<evidence type="ECO:0000256" key="3">
    <source>
        <dbReference type="ARBA" id="ARBA00023163"/>
    </source>
</evidence>
<dbReference type="SUPFAM" id="SSF46894">
    <property type="entry name" value="C-terminal effector domain of the bipartite response regulators"/>
    <property type="match status" value="1"/>
</dbReference>
<dbReference type="Gene3D" id="3.30.450.40">
    <property type="match status" value="1"/>
</dbReference>
<dbReference type="InterPro" id="IPR000792">
    <property type="entry name" value="Tscrpt_reg_LuxR_C"/>
</dbReference>
<keyword evidence="3" id="KW-0804">Transcription</keyword>
<proteinExistence type="predicted"/>
<dbReference type="PANTHER" id="PTHR44688">
    <property type="entry name" value="DNA-BINDING TRANSCRIPTIONAL ACTIVATOR DEVR_DOSR"/>
    <property type="match status" value="1"/>
</dbReference>
<dbReference type="RefSeq" id="WP_221480123.1">
    <property type="nucleotide sequence ID" value="NZ_JACHLK010000002.1"/>
</dbReference>
<keyword evidence="2 5" id="KW-0238">DNA-binding</keyword>
<feature type="domain" description="HTH luxR-type" evidence="4">
    <location>
        <begin position="223"/>
        <end position="288"/>
    </location>
</feature>